<reference evidence="8" key="2">
    <citation type="submission" date="2020-01" db="EMBL/GenBank/DDBJ databases">
        <authorList>
            <person name="Korhonen P.K.K."/>
            <person name="Guangxu M.G."/>
            <person name="Wang T.W."/>
            <person name="Stroehlein A.J.S."/>
            <person name="Young N.D."/>
            <person name="Ang C.-S.A."/>
            <person name="Fernando D.W.F."/>
            <person name="Lu H.L."/>
            <person name="Taylor S.T."/>
            <person name="Ehtesham M.E.M."/>
            <person name="Najaraj S.H.N."/>
            <person name="Harsha G.H.G."/>
            <person name="Madugundu A.M."/>
            <person name="Renuse S.R."/>
            <person name="Holt D.H."/>
            <person name="Pandey A.P."/>
            <person name="Papenfuss A.P."/>
            <person name="Gasser R.B.G."/>
            <person name="Fischer K.F."/>
        </authorList>
    </citation>
    <scope>NUCLEOTIDE SEQUENCE</scope>
    <source>
        <strain evidence="8">SSS_KF_BRIS2020</strain>
    </source>
</reference>
<evidence type="ECO:0000256" key="4">
    <source>
        <dbReference type="ARBA" id="ARBA00022833"/>
    </source>
</evidence>
<feature type="compositionally biased region" description="Polar residues" evidence="6">
    <location>
        <begin position="289"/>
        <end position="301"/>
    </location>
</feature>
<evidence type="ECO:0000256" key="3">
    <source>
        <dbReference type="ARBA" id="ARBA00022771"/>
    </source>
</evidence>
<dbReference type="GO" id="GO:0008270">
    <property type="term" value="F:zinc ion binding"/>
    <property type="evidence" value="ECO:0007669"/>
    <property type="project" value="UniProtKB-KW"/>
</dbReference>
<organism evidence="8">
    <name type="scientific">Sarcoptes scabiei</name>
    <name type="common">Itch mite</name>
    <name type="synonym">Acarus scabiei</name>
    <dbReference type="NCBI Taxonomy" id="52283"/>
    <lineage>
        <taxon>Eukaryota</taxon>
        <taxon>Metazoa</taxon>
        <taxon>Ecdysozoa</taxon>
        <taxon>Arthropoda</taxon>
        <taxon>Chelicerata</taxon>
        <taxon>Arachnida</taxon>
        <taxon>Acari</taxon>
        <taxon>Acariformes</taxon>
        <taxon>Sarcoptiformes</taxon>
        <taxon>Astigmata</taxon>
        <taxon>Psoroptidia</taxon>
        <taxon>Sarcoptoidea</taxon>
        <taxon>Sarcoptidae</taxon>
        <taxon>Sarcoptinae</taxon>
        <taxon>Sarcoptes</taxon>
    </lineage>
</organism>
<comment type="subcellular location">
    <subcellularLocation>
        <location evidence="1">Nucleus</location>
    </subcellularLocation>
</comment>
<dbReference type="InterPro" id="IPR003604">
    <property type="entry name" value="Matrin/U1-like-C_Znf_C2H2"/>
</dbReference>
<dbReference type="GO" id="GO:0000398">
    <property type="term" value="P:mRNA splicing, via spliceosome"/>
    <property type="evidence" value="ECO:0007669"/>
    <property type="project" value="InterPro"/>
</dbReference>
<dbReference type="InterPro" id="IPR000690">
    <property type="entry name" value="Matrin/U1-C_Znf_C2H2"/>
</dbReference>
<dbReference type="GO" id="GO:0003723">
    <property type="term" value="F:RNA binding"/>
    <property type="evidence" value="ECO:0007669"/>
    <property type="project" value="TreeGrafter"/>
</dbReference>
<feature type="domain" description="Matrin-type" evidence="7">
    <location>
        <begin position="11"/>
        <end position="42"/>
    </location>
</feature>
<dbReference type="OMA" id="IDPMRLE"/>
<dbReference type="SUPFAM" id="SSF57667">
    <property type="entry name" value="beta-beta-alpha zinc fingers"/>
    <property type="match status" value="1"/>
</dbReference>
<keyword evidence="10" id="KW-1185">Reference proteome</keyword>
<evidence type="ECO:0000313" key="8">
    <source>
        <dbReference type="EMBL" id="KAF7492346.1"/>
    </source>
</evidence>
<evidence type="ECO:0000259" key="7">
    <source>
        <dbReference type="PROSITE" id="PS50171"/>
    </source>
</evidence>
<gene>
    <name evidence="8" type="ORF">SSS_5010</name>
</gene>
<feature type="compositionally biased region" description="Basic and acidic residues" evidence="6">
    <location>
        <begin position="249"/>
        <end position="281"/>
    </location>
</feature>
<dbReference type="SMART" id="SM00451">
    <property type="entry name" value="ZnF_U1"/>
    <property type="match status" value="1"/>
</dbReference>
<name>A0A834VD21_SARSC</name>
<reference evidence="10" key="1">
    <citation type="journal article" date="2020" name="PLoS Negl. Trop. Dis.">
        <title>High-quality nuclear genome for Sarcoptes scabiei-A critical resource for a neglected parasite.</title>
        <authorList>
            <person name="Korhonen P.K."/>
            <person name="Gasser R.B."/>
            <person name="Ma G."/>
            <person name="Wang T."/>
            <person name="Stroehlein A.J."/>
            <person name="Young N.D."/>
            <person name="Ang C.S."/>
            <person name="Fernando D.D."/>
            <person name="Lu H.C."/>
            <person name="Taylor S."/>
            <person name="Reynolds S.L."/>
            <person name="Mofiz E."/>
            <person name="Najaraj S.H."/>
            <person name="Gowda H."/>
            <person name="Madugundu A."/>
            <person name="Renuse S."/>
            <person name="Holt D."/>
            <person name="Pandey A."/>
            <person name="Papenfuss A.T."/>
            <person name="Fischer K."/>
        </authorList>
    </citation>
    <scope>NUCLEOTIDE SEQUENCE [LARGE SCALE GENOMIC DNA]</scope>
</reference>
<dbReference type="InterPro" id="IPR036236">
    <property type="entry name" value="Znf_C2H2_sf"/>
</dbReference>
<keyword evidence="5" id="KW-0539">Nucleus</keyword>
<feature type="region of interest" description="Disordered" evidence="6">
    <location>
        <begin position="249"/>
        <end position="320"/>
    </location>
</feature>
<dbReference type="Pfam" id="PF06220">
    <property type="entry name" value="zf-U1"/>
    <property type="match status" value="1"/>
</dbReference>
<dbReference type="EnsemblMetazoa" id="SSS_5010s_mrna">
    <property type="protein sequence ID" value="KAF7492346.1"/>
    <property type="gene ID" value="SSS_5010"/>
</dbReference>
<dbReference type="Proteomes" id="UP000070412">
    <property type="component" value="Unassembled WGS sequence"/>
</dbReference>
<dbReference type="InterPro" id="IPR040023">
    <property type="entry name" value="WBP4"/>
</dbReference>
<dbReference type="PANTHER" id="PTHR13173">
    <property type="entry name" value="WW DOMAIN BINDING PROTEIN 4"/>
    <property type="match status" value="1"/>
</dbReference>
<evidence type="ECO:0000256" key="5">
    <source>
        <dbReference type="ARBA" id="ARBA00023242"/>
    </source>
</evidence>
<dbReference type="EMBL" id="WVUK01000056">
    <property type="protein sequence ID" value="KAF7492346.1"/>
    <property type="molecule type" value="Genomic_DNA"/>
</dbReference>
<dbReference type="Gene3D" id="2.20.70.10">
    <property type="match status" value="1"/>
</dbReference>
<dbReference type="PANTHER" id="PTHR13173:SF10">
    <property type="entry name" value="WW DOMAIN-BINDING PROTEIN 4"/>
    <property type="match status" value="1"/>
</dbReference>
<sequence>MADYWKSLPKKYCEFCKCWITDNKASRDFHERGFRHQANVRRKVKSIQKNQTTVEKERQQYYNEMLKIESAALSSFQADISKNPSLASELKSNKSIISKLKNEPNNETKTNASTNANRFGESYDCFESEKLVNGKKRALETISKSFEKKSRWLEVETSDGKYYYNKETLETRKDPPKSGFLSLAEQKQIKNLSNQAESSTSNDAGSSVFRVDPYGGWRKVEENDIDKMIDLQLPNQNNFKIVMEYEKTKHTTSEKQNSDNDDQFKVEEKKSTTIDFRERTVESLGQKKTMFSSRNADQSMTFKKRSKSNLKNLRSNFSND</sequence>
<evidence type="ECO:0000313" key="10">
    <source>
        <dbReference type="Proteomes" id="UP000070412"/>
    </source>
</evidence>
<proteinExistence type="predicted"/>
<evidence type="ECO:0000256" key="6">
    <source>
        <dbReference type="SAM" id="MobiDB-lite"/>
    </source>
</evidence>
<dbReference type="InterPro" id="IPR013085">
    <property type="entry name" value="U1-CZ_Znf_C2H2"/>
</dbReference>
<keyword evidence="3" id="KW-0863">Zinc-finger</keyword>
<dbReference type="Gene3D" id="3.30.160.60">
    <property type="entry name" value="Classic Zinc Finger"/>
    <property type="match status" value="1"/>
</dbReference>
<keyword evidence="2" id="KW-0479">Metal-binding</keyword>
<evidence type="ECO:0000256" key="1">
    <source>
        <dbReference type="ARBA" id="ARBA00004123"/>
    </source>
</evidence>
<keyword evidence="4" id="KW-0862">Zinc</keyword>
<dbReference type="OrthoDB" id="191651at2759"/>
<protein>
    <submittedName>
        <fullName evidence="8">WW domain-binding protein 4</fullName>
    </submittedName>
</protein>
<dbReference type="AlphaFoldDB" id="A0A834VD21"/>
<evidence type="ECO:0000256" key="2">
    <source>
        <dbReference type="ARBA" id="ARBA00022723"/>
    </source>
</evidence>
<evidence type="ECO:0000313" key="9">
    <source>
        <dbReference type="EnsemblMetazoa" id="KAF7492346.1"/>
    </source>
</evidence>
<accession>A0A834VD21</accession>
<reference evidence="9" key="3">
    <citation type="submission" date="2022-06" db="UniProtKB">
        <authorList>
            <consortium name="EnsemblMetazoa"/>
        </authorList>
    </citation>
    <scope>IDENTIFICATION</scope>
</reference>
<dbReference type="GO" id="GO:0071011">
    <property type="term" value="C:precatalytic spliceosome"/>
    <property type="evidence" value="ECO:0007669"/>
    <property type="project" value="TreeGrafter"/>
</dbReference>
<feature type="compositionally biased region" description="Polar residues" evidence="6">
    <location>
        <begin position="309"/>
        <end position="320"/>
    </location>
</feature>
<dbReference type="PROSITE" id="PS50171">
    <property type="entry name" value="ZF_MATRIN"/>
    <property type="match status" value="1"/>
</dbReference>